<dbReference type="OrthoDB" id="4331875at2759"/>
<proteinExistence type="predicted"/>
<evidence type="ECO:0000313" key="4">
    <source>
        <dbReference type="Proteomes" id="UP000557566"/>
    </source>
</evidence>
<accession>A0A8H4LVV2</accession>
<protein>
    <submittedName>
        <fullName evidence="3">Uncharacterized protein</fullName>
    </submittedName>
</protein>
<organism evidence="3 4">
    <name type="scientific">Ophiocordyceps sinensis</name>
    <dbReference type="NCBI Taxonomy" id="72228"/>
    <lineage>
        <taxon>Eukaryota</taxon>
        <taxon>Fungi</taxon>
        <taxon>Dikarya</taxon>
        <taxon>Ascomycota</taxon>
        <taxon>Pezizomycotina</taxon>
        <taxon>Sordariomycetes</taxon>
        <taxon>Hypocreomycetidae</taxon>
        <taxon>Hypocreales</taxon>
        <taxon>Ophiocordycipitaceae</taxon>
        <taxon>Ophiocordyceps</taxon>
    </lineage>
</organism>
<dbReference type="AlphaFoldDB" id="A0A8H4LVV2"/>
<keyword evidence="2" id="KW-0732">Signal</keyword>
<dbReference type="Proteomes" id="UP000557566">
    <property type="component" value="Unassembled WGS sequence"/>
</dbReference>
<keyword evidence="4" id="KW-1185">Reference proteome</keyword>
<feature type="compositionally biased region" description="Basic residues" evidence="1">
    <location>
        <begin position="191"/>
        <end position="201"/>
    </location>
</feature>
<feature type="region of interest" description="Disordered" evidence="1">
    <location>
        <begin position="182"/>
        <end position="201"/>
    </location>
</feature>
<feature type="signal peptide" evidence="2">
    <location>
        <begin position="1"/>
        <end position="19"/>
    </location>
</feature>
<feature type="chain" id="PRO_5034834412" evidence="2">
    <location>
        <begin position="20"/>
        <end position="201"/>
    </location>
</feature>
<evidence type="ECO:0000256" key="1">
    <source>
        <dbReference type="SAM" id="MobiDB-lite"/>
    </source>
</evidence>
<evidence type="ECO:0000256" key="2">
    <source>
        <dbReference type="SAM" id="SignalP"/>
    </source>
</evidence>
<comment type="caution">
    <text evidence="3">The sequence shown here is derived from an EMBL/GenBank/DDBJ whole genome shotgun (WGS) entry which is preliminary data.</text>
</comment>
<dbReference type="EMBL" id="JAAVMX010000007">
    <property type="protein sequence ID" value="KAF4506459.1"/>
    <property type="molecule type" value="Genomic_DNA"/>
</dbReference>
<reference evidence="3 4" key="1">
    <citation type="journal article" date="2020" name="Genome Biol. Evol.">
        <title>A new high-quality draft genome assembly of the Chinese cordyceps Ophiocordyceps sinensis.</title>
        <authorList>
            <person name="Shu R."/>
            <person name="Zhang J."/>
            <person name="Meng Q."/>
            <person name="Zhang H."/>
            <person name="Zhou G."/>
            <person name="Li M."/>
            <person name="Wu P."/>
            <person name="Zhao Y."/>
            <person name="Chen C."/>
            <person name="Qin Q."/>
        </authorList>
    </citation>
    <scope>NUCLEOTIDE SEQUENCE [LARGE SCALE GENOMIC DNA]</scope>
    <source>
        <strain evidence="3 4">IOZ07</strain>
    </source>
</reference>
<name>A0A8H4LVV2_9HYPO</name>
<evidence type="ECO:0000313" key="3">
    <source>
        <dbReference type="EMBL" id="KAF4506459.1"/>
    </source>
</evidence>
<sequence length="201" mass="22373">MAKFVAVVGALVATQGAAALQTRVVPERQFPAPDVCHPMGTITFDTTFPPCLSQGEIEGKCAPVTKDKAGWAKQRDCMCKGSFFEDAMGCGACKQCNALQGHQETSHWNKIFKDVQANFCNEATPTSDFGAFWTAALAAHGSPVATPNDKRALASRCHFHCHCHCHFHCHFHCHRHFDPQLRRRRDQPCPGRRRRSQRNRG</sequence>
<gene>
    <name evidence="3" type="ORF">G6O67_006543</name>
</gene>